<sequence length="321" mass="35175">MARIPGYSDEELAVAIAAASSWRGVLRQLGLAGTSGNAIRALRSRADRVGADYEHFRGQRRWSDAQITEAVRVARKWSDVVERLDLQSDAALATVIGHAARIGLDVARLDVRSPALPRHAPTPQLRHLARAGALLAASWYSLCGWDVSWPLEPSRYDLLVNDGATVRRVQVKTTTVRVADSWKVYLSTAGRERKTYSAHEIDEFFVIDGDLNCYLIPLASVGGLQAIHLRAYESFRLPSAWRILGPAGAEAAAPRTLWPSSTEGVHVSQDEHAAQHHVPSPGEPSIPELEADQTEAPRPEEEIADALRAEPDARRGDSTHE</sequence>
<evidence type="ECO:0000259" key="2">
    <source>
        <dbReference type="Pfam" id="PF11645"/>
    </source>
</evidence>
<evidence type="ECO:0000256" key="1">
    <source>
        <dbReference type="SAM" id="MobiDB-lite"/>
    </source>
</evidence>
<dbReference type="EMBL" id="RKHJ01000001">
    <property type="protein sequence ID" value="ROR66611.1"/>
    <property type="molecule type" value="Genomic_DNA"/>
</dbReference>
<reference evidence="3 4" key="1">
    <citation type="submission" date="2018-11" db="EMBL/GenBank/DDBJ databases">
        <title>Sequencing the genomes of 1000 actinobacteria strains.</title>
        <authorList>
            <person name="Klenk H.-P."/>
        </authorList>
    </citation>
    <scope>NUCLEOTIDE SEQUENCE [LARGE SCALE GENOMIC DNA]</scope>
    <source>
        <strain evidence="3 4">DSM 9580</strain>
    </source>
</reference>
<dbReference type="Gene3D" id="3.40.1350.10">
    <property type="match status" value="1"/>
</dbReference>
<evidence type="ECO:0000313" key="4">
    <source>
        <dbReference type="Proteomes" id="UP000275456"/>
    </source>
</evidence>
<keyword evidence="4" id="KW-1185">Reference proteome</keyword>
<feature type="region of interest" description="Disordered" evidence="1">
    <location>
        <begin position="260"/>
        <end position="321"/>
    </location>
</feature>
<evidence type="ECO:0000313" key="3">
    <source>
        <dbReference type="EMBL" id="ROR66611.1"/>
    </source>
</evidence>
<accession>A0A3N2AUA0</accession>
<feature type="domain" description="PD(D/E)XK endonuclease" evidence="2">
    <location>
        <begin position="144"/>
        <end position="231"/>
    </location>
</feature>
<dbReference type="Proteomes" id="UP000275456">
    <property type="component" value="Unassembled WGS sequence"/>
</dbReference>
<feature type="compositionally biased region" description="Basic and acidic residues" evidence="1">
    <location>
        <begin position="295"/>
        <end position="321"/>
    </location>
</feature>
<protein>
    <recommendedName>
        <fullName evidence="2">PD(D/E)XK endonuclease domain-containing protein</fullName>
    </recommendedName>
</protein>
<organism evidence="3 4">
    <name type="scientific">Agrococcus jenensis</name>
    <dbReference type="NCBI Taxonomy" id="46353"/>
    <lineage>
        <taxon>Bacteria</taxon>
        <taxon>Bacillati</taxon>
        <taxon>Actinomycetota</taxon>
        <taxon>Actinomycetes</taxon>
        <taxon>Micrococcales</taxon>
        <taxon>Microbacteriaceae</taxon>
        <taxon>Agrococcus</taxon>
    </lineage>
</organism>
<dbReference type="InterPro" id="IPR021671">
    <property type="entry name" value="PD(D/E)XK_Endonuc"/>
</dbReference>
<dbReference type="GO" id="GO:0003676">
    <property type="term" value="F:nucleic acid binding"/>
    <property type="evidence" value="ECO:0007669"/>
    <property type="project" value="InterPro"/>
</dbReference>
<gene>
    <name evidence="3" type="ORF">EDD26_2003</name>
</gene>
<comment type="caution">
    <text evidence="3">The sequence shown here is derived from an EMBL/GenBank/DDBJ whole genome shotgun (WGS) entry which is preliminary data.</text>
</comment>
<dbReference type="InterPro" id="IPR011856">
    <property type="entry name" value="tRNA_endonuc-like_dom_sf"/>
</dbReference>
<dbReference type="Pfam" id="PF11645">
    <property type="entry name" value="PDDEXK_5"/>
    <property type="match status" value="1"/>
</dbReference>
<name>A0A3N2AUA0_9MICO</name>
<dbReference type="AlphaFoldDB" id="A0A3N2AUA0"/>
<proteinExistence type="predicted"/>